<sequence>MRKDNELIPKDVPRGHVAVYVGKELKRFVIKIILFNHPLFQALLDCAEEAFAFATGPRLCIPCNETVFLPNLEHVTSKQYQWWSLCF</sequence>
<comment type="similarity">
    <text evidence="1">Belongs to the ARG7 family.</text>
</comment>
<dbReference type="EMBL" id="BPVZ01000104">
    <property type="protein sequence ID" value="GKV34147.1"/>
    <property type="molecule type" value="Genomic_DNA"/>
</dbReference>
<evidence type="ECO:0000256" key="1">
    <source>
        <dbReference type="ARBA" id="ARBA00006974"/>
    </source>
</evidence>
<dbReference type="Pfam" id="PF02519">
    <property type="entry name" value="Auxin_inducible"/>
    <property type="match status" value="1"/>
</dbReference>
<dbReference type="PANTHER" id="PTHR31374">
    <property type="entry name" value="AUXIN-INDUCED PROTEIN-LIKE-RELATED"/>
    <property type="match status" value="1"/>
</dbReference>
<evidence type="ECO:0000256" key="3">
    <source>
        <dbReference type="ARBA" id="ARBA00022604"/>
    </source>
</evidence>
<organism evidence="4 5">
    <name type="scientific">Rubroshorea leprosula</name>
    <dbReference type="NCBI Taxonomy" id="152421"/>
    <lineage>
        <taxon>Eukaryota</taxon>
        <taxon>Viridiplantae</taxon>
        <taxon>Streptophyta</taxon>
        <taxon>Embryophyta</taxon>
        <taxon>Tracheophyta</taxon>
        <taxon>Spermatophyta</taxon>
        <taxon>Magnoliopsida</taxon>
        <taxon>eudicotyledons</taxon>
        <taxon>Gunneridae</taxon>
        <taxon>Pentapetalae</taxon>
        <taxon>rosids</taxon>
        <taxon>malvids</taxon>
        <taxon>Malvales</taxon>
        <taxon>Dipterocarpaceae</taxon>
        <taxon>Rubroshorea</taxon>
    </lineage>
</organism>
<evidence type="ECO:0000256" key="2">
    <source>
        <dbReference type="ARBA" id="ARBA00022473"/>
    </source>
</evidence>
<gene>
    <name evidence="4" type="ORF">SLEP1_g42556</name>
</gene>
<accession>A0AAV5LAV5</accession>
<keyword evidence="2" id="KW-0217">Developmental protein</keyword>
<proteinExistence type="inferred from homology"/>
<evidence type="ECO:0000313" key="5">
    <source>
        <dbReference type="Proteomes" id="UP001054252"/>
    </source>
</evidence>
<dbReference type="GO" id="GO:0009733">
    <property type="term" value="P:response to auxin"/>
    <property type="evidence" value="ECO:0007669"/>
    <property type="project" value="InterPro"/>
</dbReference>
<dbReference type="Proteomes" id="UP001054252">
    <property type="component" value="Unassembled WGS sequence"/>
</dbReference>
<reference evidence="4 5" key="1">
    <citation type="journal article" date="2021" name="Commun. Biol.">
        <title>The genome of Shorea leprosula (Dipterocarpaceae) highlights the ecological relevance of drought in aseasonal tropical rainforests.</title>
        <authorList>
            <person name="Ng K.K.S."/>
            <person name="Kobayashi M.J."/>
            <person name="Fawcett J.A."/>
            <person name="Hatakeyama M."/>
            <person name="Paape T."/>
            <person name="Ng C.H."/>
            <person name="Ang C.C."/>
            <person name="Tnah L.H."/>
            <person name="Lee C.T."/>
            <person name="Nishiyama T."/>
            <person name="Sese J."/>
            <person name="O'Brien M.J."/>
            <person name="Copetti D."/>
            <person name="Mohd Noor M.I."/>
            <person name="Ong R.C."/>
            <person name="Putra M."/>
            <person name="Sireger I.Z."/>
            <person name="Indrioko S."/>
            <person name="Kosugi Y."/>
            <person name="Izuno A."/>
            <person name="Isagi Y."/>
            <person name="Lee S.L."/>
            <person name="Shimizu K.K."/>
        </authorList>
    </citation>
    <scope>NUCLEOTIDE SEQUENCE [LARGE SCALE GENOMIC DNA]</scope>
    <source>
        <strain evidence="4">214</strain>
    </source>
</reference>
<keyword evidence="3" id="KW-0341">Growth regulation</keyword>
<evidence type="ECO:0008006" key="6">
    <source>
        <dbReference type="Google" id="ProtNLM"/>
    </source>
</evidence>
<protein>
    <recommendedName>
        <fullName evidence="6">Small auxin up regulated protein</fullName>
    </recommendedName>
</protein>
<name>A0AAV5LAV5_9ROSI</name>
<dbReference type="InterPro" id="IPR003676">
    <property type="entry name" value="SAUR_fam"/>
</dbReference>
<dbReference type="AlphaFoldDB" id="A0AAV5LAV5"/>
<dbReference type="PANTHER" id="PTHR31374:SF9">
    <property type="entry name" value="AUXIN-RESPONSIVE FAMILY PROTEIN"/>
    <property type="match status" value="1"/>
</dbReference>
<evidence type="ECO:0000313" key="4">
    <source>
        <dbReference type="EMBL" id="GKV34147.1"/>
    </source>
</evidence>
<comment type="caution">
    <text evidence="4">The sequence shown here is derived from an EMBL/GenBank/DDBJ whole genome shotgun (WGS) entry which is preliminary data.</text>
</comment>
<keyword evidence="5" id="KW-1185">Reference proteome</keyword>